<accession>A0A818JME2</accession>
<dbReference type="GO" id="GO:0016020">
    <property type="term" value="C:membrane"/>
    <property type="evidence" value="ECO:0007669"/>
    <property type="project" value="UniProtKB-SubCell"/>
</dbReference>
<organism evidence="7 8">
    <name type="scientific">Rotaria socialis</name>
    <dbReference type="NCBI Taxonomy" id="392032"/>
    <lineage>
        <taxon>Eukaryota</taxon>
        <taxon>Metazoa</taxon>
        <taxon>Spiralia</taxon>
        <taxon>Gnathifera</taxon>
        <taxon>Rotifera</taxon>
        <taxon>Eurotatoria</taxon>
        <taxon>Bdelloidea</taxon>
        <taxon>Philodinida</taxon>
        <taxon>Philodinidae</taxon>
        <taxon>Rotaria</taxon>
    </lineage>
</organism>
<evidence type="ECO:0000313" key="7">
    <source>
        <dbReference type="EMBL" id="CAF3545240.1"/>
    </source>
</evidence>
<keyword evidence="2 6" id="KW-0812">Transmembrane</keyword>
<evidence type="ECO:0000256" key="5">
    <source>
        <dbReference type="ARBA" id="ARBA00034834"/>
    </source>
</evidence>
<reference evidence="7" key="1">
    <citation type="submission" date="2021-02" db="EMBL/GenBank/DDBJ databases">
        <authorList>
            <person name="Nowell W R."/>
        </authorList>
    </citation>
    <scope>NUCLEOTIDE SEQUENCE</scope>
</reference>
<keyword evidence="4 6" id="KW-0472">Membrane</keyword>
<gene>
    <name evidence="7" type="ORF">KIK155_LOCUS18152</name>
</gene>
<feature type="transmembrane region" description="Helical" evidence="6">
    <location>
        <begin position="51"/>
        <end position="69"/>
    </location>
</feature>
<dbReference type="InterPro" id="IPR028110">
    <property type="entry name" value="TMEM254"/>
</dbReference>
<evidence type="ECO:0000256" key="6">
    <source>
        <dbReference type="SAM" id="Phobius"/>
    </source>
</evidence>
<evidence type="ECO:0000256" key="3">
    <source>
        <dbReference type="ARBA" id="ARBA00022989"/>
    </source>
</evidence>
<evidence type="ECO:0000256" key="1">
    <source>
        <dbReference type="ARBA" id="ARBA00004141"/>
    </source>
</evidence>
<evidence type="ECO:0000256" key="4">
    <source>
        <dbReference type="ARBA" id="ARBA00023136"/>
    </source>
</evidence>
<dbReference type="PANTHER" id="PTHR34104:SF3">
    <property type="entry name" value="TRANSMEMBRANE PROTEIN 254"/>
    <property type="match status" value="1"/>
</dbReference>
<feature type="transmembrane region" description="Helical" evidence="6">
    <location>
        <begin position="12"/>
        <end position="31"/>
    </location>
</feature>
<dbReference type="EMBL" id="CAJNYV010003235">
    <property type="protein sequence ID" value="CAF3545240.1"/>
    <property type="molecule type" value="Genomic_DNA"/>
</dbReference>
<comment type="subcellular location">
    <subcellularLocation>
        <location evidence="1">Membrane</location>
        <topology evidence="1">Multi-pass membrane protein</topology>
    </subcellularLocation>
</comment>
<name>A0A818JME2_9BILA</name>
<feature type="transmembrane region" description="Helical" evidence="6">
    <location>
        <begin position="89"/>
        <end position="109"/>
    </location>
</feature>
<evidence type="ECO:0000256" key="2">
    <source>
        <dbReference type="ARBA" id="ARBA00022692"/>
    </source>
</evidence>
<dbReference type="PANTHER" id="PTHR34104">
    <property type="entry name" value="TRANSMEMBRANE PROTEIN 254"/>
    <property type="match status" value="1"/>
</dbReference>
<keyword evidence="3 6" id="KW-1133">Transmembrane helix</keyword>
<comment type="caution">
    <text evidence="7">The sequence shown here is derived from an EMBL/GenBank/DDBJ whole genome shotgun (WGS) entry which is preliminary data.</text>
</comment>
<dbReference type="Pfam" id="PF14934">
    <property type="entry name" value="TMEM254"/>
    <property type="match status" value="1"/>
</dbReference>
<sequence length="115" mass="13718">MSKVFESPKLIWWIIIPTCIVYLFLMAHWPYPIPFRYLGLFGDFCYYLISNYRILLCLILWATVIAHLFEAIAARQICLQLNIDQDSTYLWMIQTFILGYPSLSILQGYKRRGLW</sequence>
<dbReference type="Proteomes" id="UP000663865">
    <property type="component" value="Unassembled WGS sequence"/>
</dbReference>
<proteinExistence type="predicted"/>
<dbReference type="AlphaFoldDB" id="A0A818JME2"/>
<evidence type="ECO:0000313" key="8">
    <source>
        <dbReference type="Proteomes" id="UP000663865"/>
    </source>
</evidence>
<protein>
    <recommendedName>
        <fullName evidence="5">Transmembrane protein 254</fullName>
    </recommendedName>
</protein>